<dbReference type="EMBL" id="MHLI01000008">
    <property type="protein sequence ID" value="OGZ05617.1"/>
    <property type="molecule type" value="Genomic_DNA"/>
</dbReference>
<sequence length="96" mass="10917">MNNHEIPEEYGRIIAHDKDIADSRLTPRLVGAEIPVSISQELVEEADHFLALHDVESGDRLTALLEELDTAVAIDNDPRARELIRALKERYRLEAF</sequence>
<organism evidence="1 2">
    <name type="scientific">Candidatus Lloydbacteria bacterium RIFCSPHIGHO2_01_FULL_49_22</name>
    <dbReference type="NCBI Taxonomy" id="1798658"/>
    <lineage>
        <taxon>Bacteria</taxon>
        <taxon>Candidatus Lloydiibacteriota</taxon>
    </lineage>
</organism>
<dbReference type="AlphaFoldDB" id="A0A1G2CWG7"/>
<name>A0A1G2CWG7_9BACT</name>
<dbReference type="Proteomes" id="UP000177122">
    <property type="component" value="Unassembled WGS sequence"/>
</dbReference>
<protein>
    <submittedName>
        <fullName evidence="1">Uncharacterized protein</fullName>
    </submittedName>
</protein>
<reference evidence="1 2" key="1">
    <citation type="journal article" date="2016" name="Nat. Commun.">
        <title>Thousands of microbial genomes shed light on interconnected biogeochemical processes in an aquifer system.</title>
        <authorList>
            <person name="Anantharaman K."/>
            <person name="Brown C.T."/>
            <person name="Hug L.A."/>
            <person name="Sharon I."/>
            <person name="Castelle C.J."/>
            <person name="Probst A.J."/>
            <person name="Thomas B.C."/>
            <person name="Singh A."/>
            <person name="Wilkins M.J."/>
            <person name="Karaoz U."/>
            <person name="Brodie E.L."/>
            <person name="Williams K.H."/>
            <person name="Hubbard S.S."/>
            <person name="Banfield J.F."/>
        </authorList>
    </citation>
    <scope>NUCLEOTIDE SEQUENCE [LARGE SCALE GENOMIC DNA]</scope>
</reference>
<comment type="caution">
    <text evidence="1">The sequence shown here is derived from an EMBL/GenBank/DDBJ whole genome shotgun (WGS) entry which is preliminary data.</text>
</comment>
<proteinExistence type="predicted"/>
<evidence type="ECO:0000313" key="1">
    <source>
        <dbReference type="EMBL" id="OGZ05617.1"/>
    </source>
</evidence>
<evidence type="ECO:0000313" key="2">
    <source>
        <dbReference type="Proteomes" id="UP000177122"/>
    </source>
</evidence>
<accession>A0A1G2CWG7</accession>
<gene>
    <name evidence="1" type="ORF">A2845_04625</name>
</gene>